<dbReference type="AlphaFoldDB" id="A0A9D6V174"/>
<dbReference type="Proteomes" id="UP000807825">
    <property type="component" value="Unassembled WGS sequence"/>
</dbReference>
<dbReference type="EMBL" id="JACRDE010000232">
    <property type="protein sequence ID" value="MBI5249542.1"/>
    <property type="molecule type" value="Genomic_DNA"/>
</dbReference>
<protein>
    <submittedName>
        <fullName evidence="1">Uncharacterized protein</fullName>
    </submittedName>
</protein>
<gene>
    <name evidence="1" type="ORF">HY912_08610</name>
</gene>
<evidence type="ECO:0000313" key="1">
    <source>
        <dbReference type="EMBL" id="MBI5249542.1"/>
    </source>
</evidence>
<organism evidence="1 2">
    <name type="scientific">Desulfomonile tiedjei</name>
    <dbReference type="NCBI Taxonomy" id="2358"/>
    <lineage>
        <taxon>Bacteria</taxon>
        <taxon>Pseudomonadati</taxon>
        <taxon>Thermodesulfobacteriota</taxon>
        <taxon>Desulfomonilia</taxon>
        <taxon>Desulfomonilales</taxon>
        <taxon>Desulfomonilaceae</taxon>
        <taxon>Desulfomonile</taxon>
    </lineage>
</organism>
<comment type="caution">
    <text evidence="1">The sequence shown here is derived from an EMBL/GenBank/DDBJ whole genome shotgun (WGS) entry which is preliminary data.</text>
</comment>
<reference evidence="1" key="1">
    <citation type="submission" date="2020-07" db="EMBL/GenBank/DDBJ databases">
        <title>Huge and variable diversity of episymbiotic CPR bacteria and DPANN archaea in groundwater ecosystems.</title>
        <authorList>
            <person name="He C.Y."/>
            <person name="Keren R."/>
            <person name="Whittaker M."/>
            <person name="Farag I.F."/>
            <person name="Doudna J."/>
            <person name="Cate J.H.D."/>
            <person name="Banfield J.F."/>
        </authorList>
    </citation>
    <scope>NUCLEOTIDE SEQUENCE</scope>
    <source>
        <strain evidence="1">NC_groundwater_1664_Pr3_B-0.1um_52_9</strain>
    </source>
</reference>
<sequence>MNESEYPDVVERAEENFVEAYANLSKCVCHDEHRLHVALSEQRGNPKIFSPDHAPLKGAYCATHGRCR</sequence>
<proteinExistence type="predicted"/>
<evidence type="ECO:0000313" key="2">
    <source>
        <dbReference type="Proteomes" id="UP000807825"/>
    </source>
</evidence>
<name>A0A9D6V174_9BACT</name>
<accession>A0A9D6V174</accession>